<evidence type="ECO:0000256" key="13">
    <source>
        <dbReference type="ARBA" id="ARBA00023295"/>
    </source>
</evidence>
<keyword evidence="7 15" id="KW-0378">Hydrolase</keyword>
<dbReference type="PROSITE" id="PS51066">
    <property type="entry name" value="ZF_FPG_2"/>
    <property type="match status" value="1"/>
</dbReference>
<dbReference type="EC" id="3.2.2.23" evidence="15"/>
<dbReference type="NCBIfam" id="NF002211">
    <property type="entry name" value="PRK01103.1"/>
    <property type="match status" value="1"/>
</dbReference>
<evidence type="ECO:0000313" key="19">
    <source>
        <dbReference type="Proteomes" id="UP000276770"/>
    </source>
</evidence>
<evidence type="ECO:0000256" key="1">
    <source>
        <dbReference type="ARBA" id="ARBA00001668"/>
    </source>
</evidence>
<dbReference type="OrthoDB" id="9800855at2"/>
<comment type="catalytic activity">
    <reaction evidence="14 15">
        <text>2'-deoxyribonucleotide-(2'-deoxyribose 5'-phosphate)-2'-deoxyribonucleotide-DNA = a 3'-end 2'-deoxyribonucleotide-(2,3-dehydro-2,3-deoxyribose 5'-phosphate)-DNA + a 5'-end 5'-phospho-2'-deoxyribonucleoside-DNA + H(+)</text>
        <dbReference type="Rhea" id="RHEA:66592"/>
        <dbReference type="Rhea" id="RHEA-COMP:13180"/>
        <dbReference type="Rhea" id="RHEA-COMP:16897"/>
        <dbReference type="Rhea" id="RHEA-COMP:17067"/>
        <dbReference type="ChEBI" id="CHEBI:15378"/>
        <dbReference type="ChEBI" id="CHEBI:136412"/>
        <dbReference type="ChEBI" id="CHEBI:157695"/>
        <dbReference type="ChEBI" id="CHEBI:167181"/>
        <dbReference type="EC" id="4.2.99.18"/>
    </reaction>
</comment>
<dbReference type="EC" id="4.2.99.18" evidence="15"/>
<evidence type="ECO:0000256" key="4">
    <source>
        <dbReference type="ARBA" id="ARBA00022723"/>
    </source>
</evidence>
<reference evidence="18 19" key="1">
    <citation type="submission" date="2018-10" db="EMBL/GenBank/DDBJ databases">
        <title>Falsibacillus sp. genome draft.</title>
        <authorList>
            <person name="Shi S."/>
        </authorList>
    </citation>
    <scope>NUCLEOTIDE SEQUENCE [LARGE SCALE GENOMIC DNA]</scope>
    <source>
        <strain evidence="18 19">GY 10110</strain>
    </source>
</reference>
<keyword evidence="4 15" id="KW-0479">Metal-binding</keyword>
<keyword evidence="10 15" id="KW-0234">DNA repair</keyword>
<dbReference type="InterPro" id="IPR035937">
    <property type="entry name" value="FPG_N"/>
</dbReference>
<feature type="domain" description="FPG-type" evidence="16">
    <location>
        <begin position="240"/>
        <end position="274"/>
    </location>
</feature>
<keyword evidence="5 15" id="KW-0227">DNA damage</keyword>
<dbReference type="RefSeq" id="WP_121678665.1">
    <property type="nucleotide sequence ID" value="NZ_RCVZ01000001.1"/>
</dbReference>
<comment type="catalytic activity">
    <reaction evidence="1 15">
        <text>Hydrolysis of DNA containing ring-opened 7-methylguanine residues, releasing 2,6-diamino-4-hydroxy-5-(N-methyl)formamidopyrimidine.</text>
        <dbReference type="EC" id="3.2.2.23"/>
    </reaction>
</comment>
<feature type="active site" description="Proton donor" evidence="15">
    <location>
        <position position="3"/>
    </location>
</feature>
<dbReference type="Pfam" id="PF06831">
    <property type="entry name" value="H2TH"/>
    <property type="match status" value="1"/>
</dbReference>
<evidence type="ECO:0000256" key="14">
    <source>
        <dbReference type="ARBA" id="ARBA00044632"/>
    </source>
</evidence>
<keyword evidence="8 15" id="KW-0862">Zinc</keyword>
<keyword evidence="9 15" id="KW-0238">DNA-binding</keyword>
<dbReference type="GO" id="GO:0006284">
    <property type="term" value="P:base-excision repair"/>
    <property type="evidence" value="ECO:0007669"/>
    <property type="project" value="InterPro"/>
</dbReference>
<dbReference type="InterPro" id="IPR010979">
    <property type="entry name" value="Ribosomal_uS13-like_H2TH"/>
</dbReference>
<evidence type="ECO:0000256" key="15">
    <source>
        <dbReference type="HAMAP-Rule" id="MF_00103"/>
    </source>
</evidence>
<dbReference type="AlphaFoldDB" id="A0A3L7K4J5"/>
<dbReference type="GO" id="GO:0003684">
    <property type="term" value="F:damaged DNA binding"/>
    <property type="evidence" value="ECO:0007669"/>
    <property type="project" value="InterPro"/>
</dbReference>
<evidence type="ECO:0000259" key="17">
    <source>
        <dbReference type="PROSITE" id="PS51068"/>
    </source>
</evidence>
<dbReference type="FunFam" id="3.20.190.10:FF:000001">
    <property type="entry name" value="Formamidopyrimidine-DNA glycosylase"/>
    <property type="match status" value="1"/>
</dbReference>
<comment type="caution">
    <text evidence="15">Lacks conserved residue(s) required for the propagation of feature annotation.</text>
</comment>
<dbReference type="PANTHER" id="PTHR22993">
    <property type="entry name" value="FORMAMIDOPYRIMIDINE-DNA GLYCOSYLASE"/>
    <property type="match status" value="1"/>
</dbReference>
<evidence type="ECO:0000256" key="11">
    <source>
        <dbReference type="ARBA" id="ARBA00023239"/>
    </source>
</evidence>
<dbReference type="EMBL" id="RCVZ01000001">
    <property type="protein sequence ID" value="RLQ97973.1"/>
    <property type="molecule type" value="Genomic_DNA"/>
</dbReference>
<evidence type="ECO:0000256" key="7">
    <source>
        <dbReference type="ARBA" id="ARBA00022801"/>
    </source>
</evidence>
<keyword evidence="19" id="KW-1185">Reference proteome</keyword>
<dbReference type="Gene3D" id="3.20.190.10">
    <property type="entry name" value="MutM-like, N-terminal"/>
    <property type="match status" value="1"/>
</dbReference>
<keyword evidence="6 15" id="KW-0863">Zinc-finger</keyword>
<evidence type="ECO:0000313" key="18">
    <source>
        <dbReference type="EMBL" id="RLQ97973.1"/>
    </source>
</evidence>
<dbReference type="Proteomes" id="UP000276770">
    <property type="component" value="Unassembled WGS sequence"/>
</dbReference>
<evidence type="ECO:0000256" key="2">
    <source>
        <dbReference type="ARBA" id="ARBA00009409"/>
    </source>
</evidence>
<feature type="active site" description="Schiff-base intermediate with DNA" evidence="15">
    <location>
        <position position="2"/>
    </location>
</feature>
<feature type="domain" description="Formamidopyrimidine-DNA glycosylase catalytic" evidence="17">
    <location>
        <begin position="2"/>
        <end position="115"/>
    </location>
</feature>
<name>A0A3L7K4J5_9BACI</name>
<comment type="similarity">
    <text evidence="2 15">Belongs to the FPG family.</text>
</comment>
<sequence>MPELPEVETVRRTLTELVVGRTISDVKVMWPKIIKHPEEVQEFCTLLRGETIHSVGRRGKFLIFYLDQFTLVSHLRMEGKYGLFNAEDPMDLHTHITFTFEDGFELRYKDVRKFGTMHLFQKGAEFDVLPLKKLGPEPFSKEFSLQMLTEKLQKTERAVKAVLLDQNVVVGLGNIYVDEVLFRAGVHPEKKASSLTPSEVERIHKETIKTLQEAVDKGGSTIRSYLNSQGQIGMFQLSLFVYGRKGEPCRVCGTEIEKFVAAGRGTHICPSCQKRT</sequence>
<dbReference type="InterPro" id="IPR000214">
    <property type="entry name" value="Znf_DNA_glyclase/AP_lyase"/>
</dbReference>
<dbReference type="NCBIfam" id="TIGR00577">
    <property type="entry name" value="fpg"/>
    <property type="match status" value="1"/>
</dbReference>
<dbReference type="GO" id="GO:0034039">
    <property type="term" value="F:8-oxo-7,8-dihydroguanine DNA N-glycosylase activity"/>
    <property type="evidence" value="ECO:0007669"/>
    <property type="project" value="TreeGrafter"/>
</dbReference>
<comment type="cofactor">
    <cofactor evidence="15">
        <name>Zn(2+)</name>
        <dbReference type="ChEBI" id="CHEBI:29105"/>
    </cofactor>
    <text evidence="15">Binds 1 zinc ion per subunit.</text>
</comment>
<dbReference type="Pfam" id="PF01149">
    <property type="entry name" value="Fapy_DNA_glyco"/>
    <property type="match status" value="1"/>
</dbReference>
<protein>
    <recommendedName>
        <fullName evidence="15">Formamidopyrimidine-DNA glycosylase</fullName>
        <shortName evidence="15">Fapy-DNA glycosylase</shortName>
        <ecNumber evidence="15">3.2.2.23</ecNumber>
    </recommendedName>
    <alternativeName>
        <fullName evidence="15">DNA-(apurinic or apyrimidinic site) lyase MutM</fullName>
        <shortName evidence="15">AP lyase MutM</shortName>
        <ecNumber evidence="15">4.2.99.18</ecNumber>
    </alternativeName>
</protein>
<gene>
    <name evidence="15 18" type="primary">mutM</name>
    <name evidence="15" type="synonym">fpg</name>
    <name evidence="18" type="ORF">D9X91_00860</name>
</gene>
<dbReference type="Gene3D" id="1.10.8.50">
    <property type="match status" value="1"/>
</dbReference>
<dbReference type="SUPFAM" id="SSF46946">
    <property type="entry name" value="S13-like H2TH domain"/>
    <property type="match status" value="1"/>
</dbReference>
<dbReference type="SMART" id="SM00898">
    <property type="entry name" value="Fapy_DNA_glyco"/>
    <property type="match status" value="1"/>
</dbReference>
<dbReference type="PROSITE" id="PS01242">
    <property type="entry name" value="ZF_FPG_1"/>
    <property type="match status" value="1"/>
</dbReference>
<dbReference type="SUPFAM" id="SSF81624">
    <property type="entry name" value="N-terminal domain of MutM-like DNA repair proteins"/>
    <property type="match status" value="1"/>
</dbReference>
<accession>A0A3L7K4J5</accession>
<dbReference type="PROSITE" id="PS51068">
    <property type="entry name" value="FPG_CAT"/>
    <property type="match status" value="1"/>
</dbReference>
<evidence type="ECO:0000256" key="3">
    <source>
        <dbReference type="ARBA" id="ARBA00011245"/>
    </source>
</evidence>
<feature type="active site" description="Proton donor; for delta-elimination activity" evidence="15">
    <location>
        <position position="264"/>
    </location>
</feature>
<comment type="subunit">
    <text evidence="3 15">Monomer.</text>
</comment>
<evidence type="ECO:0000256" key="12">
    <source>
        <dbReference type="ARBA" id="ARBA00023268"/>
    </source>
</evidence>
<dbReference type="InterPro" id="IPR012319">
    <property type="entry name" value="FPG_cat"/>
</dbReference>
<feature type="binding site" evidence="15">
    <location>
        <position position="112"/>
    </location>
    <ligand>
        <name>DNA</name>
        <dbReference type="ChEBI" id="CHEBI:16991"/>
    </ligand>
</feature>
<dbReference type="GO" id="GO:0003690">
    <property type="term" value="F:double-stranded DNA binding"/>
    <property type="evidence" value="ECO:0007669"/>
    <property type="project" value="UniProtKB-ARBA"/>
</dbReference>
<organism evidence="18 19">
    <name type="scientific">Falsibacillus albus</name>
    <dbReference type="NCBI Taxonomy" id="2478915"/>
    <lineage>
        <taxon>Bacteria</taxon>
        <taxon>Bacillati</taxon>
        <taxon>Bacillota</taxon>
        <taxon>Bacilli</taxon>
        <taxon>Bacillales</taxon>
        <taxon>Bacillaceae</taxon>
        <taxon>Falsibacillus</taxon>
    </lineage>
</organism>
<comment type="caution">
    <text evidence="18">The sequence shown here is derived from an EMBL/GenBank/DDBJ whole genome shotgun (WGS) entry which is preliminary data.</text>
</comment>
<keyword evidence="11 15" id="KW-0456">Lyase</keyword>
<dbReference type="HAMAP" id="MF_00103">
    <property type="entry name" value="Fapy_DNA_glycosyl"/>
    <property type="match status" value="1"/>
</dbReference>
<feature type="active site" description="Proton donor; for beta-elimination activity" evidence="15">
    <location>
        <position position="60"/>
    </location>
</feature>
<evidence type="ECO:0000256" key="5">
    <source>
        <dbReference type="ARBA" id="ARBA00022763"/>
    </source>
</evidence>
<evidence type="ECO:0000256" key="10">
    <source>
        <dbReference type="ARBA" id="ARBA00023204"/>
    </source>
</evidence>
<dbReference type="Pfam" id="PF06827">
    <property type="entry name" value="zf-FPG_IleRS"/>
    <property type="match status" value="1"/>
</dbReference>
<dbReference type="InterPro" id="IPR020629">
    <property type="entry name" value="FPG_Glyclase"/>
</dbReference>
<dbReference type="InterPro" id="IPR015886">
    <property type="entry name" value="H2TH_FPG"/>
</dbReference>
<comment type="function">
    <text evidence="15">Involved in base excision repair of DNA damaged by oxidation or by mutagenic agents. Acts as DNA glycosylase that recognizes and removes damaged bases. Has a preference for oxidized purines, such as 7,8-dihydro-8-oxoguanine (8-oxoG). Has AP (apurinic/apyrimidinic) lyase activity and introduces nicks in the DNA strand. Cleaves the DNA backbone by beta-delta elimination to generate a single-strand break at the site of the removed base with both 3'- and 5'-phosphates.</text>
</comment>
<dbReference type="FunFam" id="1.10.8.50:FF:000003">
    <property type="entry name" value="Formamidopyrimidine-DNA glycosylase"/>
    <property type="match status" value="1"/>
</dbReference>
<dbReference type="SMART" id="SM01232">
    <property type="entry name" value="H2TH"/>
    <property type="match status" value="1"/>
</dbReference>
<evidence type="ECO:0000256" key="8">
    <source>
        <dbReference type="ARBA" id="ARBA00022833"/>
    </source>
</evidence>
<dbReference type="PANTHER" id="PTHR22993:SF9">
    <property type="entry name" value="FORMAMIDOPYRIMIDINE-DNA GLYCOSYLASE"/>
    <property type="match status" value="1"/>
</dbReference>
<dbReference type="SUPFAM" id="SSF57716">
    <property type="entry name" value="Glucocorticoid receptor-like (DNA-binding domain)"/>
    <property type="match status" value="1"/>
</dbReference>
<keyword evidence="12 15" id="KW-0511">Multifunctional enzyme</keyword>
<dbReference type="InterPro" id="IPR010663">
    <property type="entry name" value="Znf_FPG/IleRS"/>
</dbReference>
<evidence type="ECO:0000259" key="16">
    <source>
        <dbReference type="PROSITE" id="PS51066"/>
    </source>
</evidence>
<dbReference type="GO" id="GO:0140078">
    <property type="term" value="F:class I DNA-(apurinic or apyrimidinic site) endonuclease activity"/>
    <property type="evidence" value="ECO:0007669"/>
    <property type="project" value="UniProtKB-EC"/>
</dbReference>
<proteinExistence type="inferred from homology"/>
<dbReference type="CDD" id="cd08966">
    <property type="entry name" value="EcFpg-like_N"/>
    <property type="match status" value="1"/>
</dbReference>
<evidence type="ECO:0000256" key="9">
    <source>
        <dbReference type="ARBA" id="ARBA00023125"/>
    </source>
</evidence>
<dbReference type="InterPro" id="IPR015887">
    <property type="entry name" value="DNA_glyclase_Znf_dom_DNA_BS"/>
</dbReference>
<dbReference type="GO" id="GO:0008270">
    <property type="term" value="F:zinc ion binding"/>
    <property type="evidence" value="ECO:0007669"/>
    <property type="project" value="UniProtKB-UniRule"/>
</dbReference>
<evidence type="ECO:0000256" key="6">
    <source>
        <dbReference type="ARBA" id="ARBA00022771"/>
    </source>
</evidence>
<feature type="binding site" evidence="15">
    <location>
        <position position="93"/>
    </location>
    <ligand>
        <name>DNA</name>
        <dbReference type="ChEBI" id="CHEBI:16991"/>
    </ligand>
</feature>
<keyword evidence="13 15" id="KW-0326">Glycosidase</keyword>